<dbReference type="GO" id="GO:0046167">
    <property type="term" value="P:glycerol-3-phosphate biosynthetic process"/>
    <property type="evidence" value="ECO:0007669"/>
    <property type="project" value="UniProtKB-UniRule"/>
</dbReference>
<dbReference type="InterPro" id="IPR036291">
    <property type="entry name" value="NAD(P)-bd_dom_sf"/>
</dbReference>
<feature type="binding site" evidence="16">
    <location>
        <position position="254"/>
    </location>
    <ligand>
        <name>NAD(+)</name>
        <dbReference type="ChEBI" id="CHEBI:57540"/>
    </ligand>
</feature>
<feature type="binding site" evidence="13">
    <location>
        <position position="190"/>
    </location>
    <ligand>
        <name>sn-glycerol 3-phosphate</name>
        <dbReference type="ChEBI" id="CHEBI:57597"/>
    </ligand>
</feature>
<feature type="binding site" evidence="13">
    <location>
        <position position="14"/>
    </location>
    <ligand>
        <name>NADPH</name>
        <dbReference type="ChEBI" id="CHEBI:57783"/>
    </ligand>
</feature>
<comment type="similarity">
    <text evidence="1 13 17">Belongs to the NAD-dependent glycerol-3-phosphate dehydrogenase family.</text>
</comment>
<comment type="caution">
    <text evidence="13">Lacks conserved residue(s) required for the propagation of feature annotation.</text>
</comment>
<feature type="binding site" evidence="13">
    <location>
        <position position="255"/>
    </location>
    <ligand>
        <name>sn-glycerol 3-phosphate</name>
        <dbReference type="ChEBI" id="CHEBI:57597"/>
    </ligand>
</feature>
<evidence type="ECO:0000256" key="5">
    <source>
        <dbReference type="ARBA" id="ARBA00023027"/>
    </source>
</evidence>
<comment type="function">
    <text evidence="13">Catalyzes the reduction of the glycolytic intermediate dihydroxyacetone phosphate (DHAP) to sn-glycerol 3-phosphate (G3P), the key precursor for phospholipid synthesis.</text>
</comment>
<evidence type="ECO:0000256" key="15">
    <source>
        <dbReference type="PIRSR" id="PIRSR000114-2"/>
    </source>
</evidence>
<dbReference type="Proteomes" id="UP000727993">
    <property type="component" value="Unassembled WGS sequence"/>
</dbReference>
<dbReference type="Pfam" id="PF07479">
    <property type="entry name" value="NAD_Gly3P_dh_C"/>
    <property type="match status" value="1"/>
</dbReference>
<dbReference type="NCBIfam" id="NF009098">
    <property type="entry name" value="PRK12439.1"/>
    <property type="match status" value="1"/>
</dbReference>
<dbReference type="GO" id="GO:0006650">
    <property type="term" value="P:glycerophospholipid metabolic process"/>
    <property type="evidence" value="ECO:0007669"/>
    <property type="project" value="UniProtKB-UniRule"/>
</dbReference>
<evidence type="ECO:0000259" key="19">
    <source>
        <dbReference type="Pfam" id="PF07479"/>
    </source>
</evidence>
<keyword evidence="2 13" id="KW-0444">Lipid biosynthesis</keyword>
<dbReference type="FunFam" id="3.40.50.720:FF:000019">
    <property type="entry name" value="Glycerol-3-phosphate dehydrogenase [NAD(P)+]"/>
    <property type="match status" value="1"/>
</dbReference>
<dbReference type="InterPro" id="IPR013328">
    <property type="entry name" value="6PGD_dom2"/>
</dbReference>
<evidence type="ECO:0000259" key="18">
    <source>
        <dbReference type="Pfam" id="PF01210"/>
    </source>
</evidence>
<dbReference type="EC" id="1.1.1.94" evidence="10 13"/>
<evidence type="ECO:0000313" key="20">
    <source>
        <dbReference type="EMBL" id="MBK9296296.1"/>
    </source>
</evidence>
<dbReference type="PANTHER" id="PTHR11728">
    <property type="entry name" value="GLYCEROL-3-PHOSPHATE DEHYDROGENASE"/>
    <property type="match status" value="1"/>
</dbReference>
<dbReference type="SUPFAM" id="SSF51735">
    <property type="entry name" value="NAD(P)-binding Rossmann-fold domains"/>
    <property type="match status" value="1"/>
</dbReference>
<evidence type="ECO:0000256" key="14">
    <source>
        <dbReference type="PIRSR" id="PIRSR000114-1"/>
    </source>
</evidence>
<evidence type="ECO:0000256" key="12">
    <source>
        <dbReference type="ARBA" id="ARBA00080511"/>
    </source>
</evidence>
<gene>
    <name evidence="13" type="primary">gpsA</name>
    <name evidence="20" type="ORF">IPN02_05415</name>
</gene>
<organism evidence="20 21">
    <name type="scientific">Candidatus Neomicrothrix subdominans</name>
    <dbReference type="NCBI Taxonomy" id="2954438"/>
    <lineage>
        <taxon>Bacteria</taxon>
        <taxon>Bacillati</taxon>
        <taxon>Actinomycetota</taxon>
        <taxon>Acidimicrobiia</taxon>
        <taxon>Acidimicrobiales</taxon>
        <taxon>Microthrixaceae</taxon>
        <taxon>Candidatus Neomicrothrix</taxon>
    </lineage>
</organism>
<feature type="binding site" evidence="16">
    <location>
        <begin position="10"/>
        <end position="15"/>
    </location>
    <ligand>
        <name>NAD(+)</name>
        <dbReference type="ChEBI" id="CHEBI:57540"/>
    </ligand>
</feature>
<feature type="binding site" evidence="13">
    <location>
        <position position="254"/>
    </location>
    <ligand>
        <name>sn-glycerol 3-phosphate</name>
        <dbReference type="ChEBI" id="CHEBI:57597"/>
    </ligand>
</feature>
<comment type="caution">
    <text evidence="20">The sequence shown here is derived from an EMBL/GenBank/DDBJ whole genome shotgun (WGS) entry which is preliminary data.</text>
</comment>
<evidence type="ECO:0000256" key="6">
    <source>
        <dbReference type="ARBA" id="ARBA00023098"/>
    </source>
</evidence>
<feature type="binding site" evidence="13">
    <location>
        <position position="135"/>
    </location>
    <ligand>
        <name>sn-glycerol 3-phosphate</name>
        <dbReference type="ChEBI" id="CHEBI:57597"/>
    </ligand>
</feature>
<dbReference type="Gene3D" id="3.40.50.720">
    <property type="entry name" value="NAD(P)-binding Rossmann-like Domain"/>
    <property type="match status" value="1"/>
</dbReference>
<dbReference type="GO" id="GO:0005829">
    <property type="term" value="C:cytosol"/>
    <property type="evidence" value="ECO:0007669"/>
    <property type="project" value="TreeGrafter"/>
</dbReference>
<dbReference type="InterPro" id="IPR006109">
    <property type="entry name" value="G3P_DH_NAD-dep_C"/>
</dbReference>
<feature type="binding site" evidence="15">
    <location>
        <begin position="254"/>
        <end position="255"/>
    </location>
    <ligand>
        <name>substrate</name>
    </ligand>
</feature>
<evidence type="ECO:0000256" key="4">
    <source>
        <dbReference type="ARBA" id="ARBA00023002"/>
    </source>
</evidence>
<dbReference type="InterPro" id="IPR011128">
    <property type="entry name" value="G3P_DH_NAD-dep_N"/>
</dbReference>
<feature type="domain" description="Glycerol-3-phosphate dehydrogenase NAD-dependent N-terminal" evidence="18">
    <location>
        <begin position="6"/>
        <end position="157"/>
    </location>
</feature>
<name>A0A936NAW8_9ACTN</name>
<feature type="binding site" evidence="13">
    <location>
        <position position="13"/>
    </location>
    <ligand>
        <name>NADPH</name>
        <dbReference type="ChEBI" id="CHEBI:57783"/>
    </ligand>
</feature>
<dbReference type="SUPFAM" id="SSF48179">
    <property type="entry name" value="6-phosphogluconate dehydrogenase C-terminal domain-like"/>
    <property type="match status" value="1"/>
</dbReference>
<dbReference type="InterPro" id="IPR008927">
    <property type="entry name" value="6-PGluconate_DH-like_C_sf"/>
</dbReference>
<keyword evidence="8 13" id="KW-1208">Phospholipid metabolism</keyword>
<evidence type="ECO:0000256" key="1">
    <source>
        <dbReference type="ARBA" id="ARBA00011009"/>
    </source>
</evidence>
<feature type="binding site" evidence="13">
    <location>
        <position position="139"/>
    </location>
    <ligand>
        <name>NADPH</name>
        <dbReference type="ChEBI" id="CHEBI:57783"/>
    </ligand>
</feature>
<evidence type="ECO:0000256" key="17">
    <source>
        <dbReference type="RuleBase" id="RU000437"/>
    </source>
</evidence>
<accession>A0A936NAW8</accession>
<evidence type="ECO:0000256" key="3">
    <source>
        <dbReference type="ARBA" id="ARBA00022857"/>
    </source>
</evidence>
<feature type="binding site" evidence="15">
    <location>
        <position position="107"/>
    </location>
    <ligand>
        <name>substrate</name>
    </ligand>
</feature>
<dbReference type="PRINTS" id="PR00077">
    <property type="entry name" value="GPDHDRGNASE"/>
</dbReference>
<evidence type="ECO:0000256" key="16">
    <source>
        <dbReference type="PIRSR" id="PIRSR000114-3"/>
    </source>
</evidence>
<keyword evidence="6 13" id="KW-0443">Lipid metabolism</keyword>
<dbReference type="GO" id="GO:0046168">
    <property type="term" value="P:glycerol-3-phosphate catabolic process"/>
    <property type="evidence" value="ECO:0007669"/>
    <property type="project" value="InterPro"/>
</dbReference>
<evidence type="ECO:0000256" key="10">
    <source>
        <dbReference type="ARBA" id="ARBA00066687"/>
    </source>
</evidence>
<feature type="binding site" evidence="13">
    <location>
        <position position="243"/>
    </location>
    <ligand>
        <name>sn-glycerol 3-phosphate</name>
        <dbReference type="ChEBI" id="CHEBI:57597"/>
    </ligand>
</feature>
<evidence type="ECO:0000256" key="8">
    <source>
        <dbReference type="ARBA" id="ARBA00023264"/>
    </source>
</evidence>
<dbReference type="GO" id="GO:0051287">
    <property type="term" value="F:NAD binding"/>
    <property type="evidence" value="ECO:0007669"/>
    <property type="project" value="InterPro"/>
</dbReference>
<feature type="active site" description="Proton acceptor" evidence="13 14">
    <location>
        <position position="190"/>
    </location>
</feature>
<sequence>MKPVSVSVIGGGSWGTTVGHLAAHNAQTLLWARSEATVSDINDYNANLRYLEGYNLHPGLRATSDLEEAVRCADVLVMGVPSQAFRETLGQVGQFLRPWVPVVSLTKGLELSTRKRMSQVIHEVLPGHPAAVLTGPNLAKEILVGDAAATVIATPDPVVAETLQAVFATERFRVYANPDVIGCELGGALKNVIAIASGMADGLGTGDNTRAAVITRGLAELTALGVAMGGQQVTFAGLAGMGDLIATCISPQSRNRHVGEQLGKGRSIEEIVDEMNMVAEGVKTSNVVMELAREYEVDVPITAQVQAVCHEGRSAADAYSGLLGGRTGVEHLGYE</sequence>
<feature type="binding site" evidence="13">
    <location>
        <position position="253"/>
    </location>
    <ligand>
        <name>sn-glycerol 3-phosphate</name>
        <dbReference type="ChEBI" id="CHEBI:57597"/>
    </ligand>
</feature>
<dbReference type="PANTHER" id="PTHR11728:SF1">
    <property type="entry name" value="GLYCEROL-3-PHOSPHATE DEHYDROGENASE [NAD(+)] 2, CHLOROPLASTIC"/>
    <property type="match status" value="1"/>
</dbReference>
<dbReference type="HAMAP" id="MF_00394">
    <property type="entry name" value="NAD_Glyc3P_dehydrog"/>
    <property type="match status" value="1"/>
</dbReference>
<dbReference type="PROSITE" id="PS00957">
    <property type="entry name" value="NAD_G3PDH"/>
    <property type="match status" value="1"/>
</dbReference>
<feature type="binding site" evidence="13">
    <location>
        <position position="280"/>
    </location>
    <ligand>
        <name>NADPH</name>
        <dbReference type="ChEBI" id="CHEBI:57783"/>
    </ligand>
</feature>
<protein>
    <recommendedName>
        <fullName evidence="11 13">Glycerol-3-phosphate dehydrogenase [NAD(P)+]</fullName>
        <ecNumber evidence="10 13">1.1.1.94</ecNumber>
    </recommendedName>
    <alternativeName>
        <fullName evidence="13">NAD(P)(+)-dependent glycerol-3-phosphate dehydrogenase</fullName>
    </alternativeName>
    <alternativeName>
        <fullName evidence="12 13">NAD(P)H-dependent dihydroxyacetone-phosphate reductase</fullName>
    </alternativeName>
</protein>
<keyword evidence="13" id="KW-0547">Nucleotide-binding</keyword>
<evidence type="ECO:0000313" key="21">
    <source>
        <dbReference type="Proteomes" id="UP000727993"/>
    </source>
</evidence>
<dbReference type="NCBIfam" id="NF000940">
    <property type="entry name" value="PRK00094.1-2"/>
    <property type="match status" value="1"/>
</dbReference>
<feature type="binding site" evidence="13">
    <location>
        <position position="107"/>
    </location>
    <ligand>
        <name>sn-glycerol 3-phosphate</name>
        <dbReference type="ChEBI" id="CHEBI:57597"/>
    </ligand>
</feature>
<proteinExistence type="inferred from homology"/>
<dbReference type="Pfam" id="PF01210">
    <property type="entry name" value="NAD_Gly3P_dh_N"/>
    <property type="match status" value="1"/>
</dbReference>
<evidence type="ECO:0000256" key="2">
    <source>
        <dbReference type="ARBA" id="ARBA00022516"/>
    </source>
</evidence>
<reference evidence="20 21" key="1">
    <citation type="submission" date="2020-10" db="EMBL/GenBank/DDBJ databases">
        <title>Connecting structure to function with the recovery of over 1000 high-quality activated sludge metagenome-assembled genomes encoding full-length rRNA genes using long-read sequencing.</title>
        <authorList>
            <person name="Singleton C.M."/>
            <person name="Petriglieri F."/>
            <person name="Kristensen J.M."/>
            <person name="Kirkegaard R.H."/>
            <person name="Michaelsen T.Y."/>
            <person name="Andersen M.H."/>
            <person name="Karst S.M."/>
            <person name="Dueholm M.S."/>
            <person name="Nielsen P.H."/>
            <person name="Albertsen M."/>
        </authorList>
    </citation>
    <scope>NUCLEOTIDE SEQUENCE [LARGE SCALE GENOMIC DNA]</scope>
    <source>
        <strain evidence="20">Lyne_18-Q3-R50-59_MAXAC.006</strain>
    </source>
</reference>
<dbReference type="NCBIfam" id="NF000942">
    <property type="entry name" value="PRK00094.1-4"/>
    <property type="match status" value="1"/>
</dbReference>
<keyword evidence="5 13" id="KW-0520">NAD</keyword>
<comment type="subcellular location">
    <subcellularLocation>
        <location evidence="13">Cytoplasm</location>
    </subcellularLocation>
</comment>
<keyword evidence="3 13" id="KW-0521">NADP</keyword>
<keyword evidence="13" id="KW-0963">Cytoplasm</keyword>
<dbReference type="FunFam" id="1.10.1040.10:FF:000001">
    <property type="entry name" value="Glycerol-3-phosphate dehydrogenase [NAD(P)+]"/>
    <property type="match status" value="1"/>
</dbReference>
<dbReference type="GO" id="GO:0005975">
    <property type="term" value="P:carbohydrate metabolic process"/>
    <property type="evidence" value="ECO:0007669"/>
    <property type="project" value="InterPro"/>
</dbReference>
<feature type="binding site" evidence="13">
    <location>
        <position position="107"/>
    </location>
    <ligand>
        <name>NADPH</name>
        <dbReference type="ChEBI" id="CHEBI:57783"/>
    </ligand>
</feature>
<keyword evidence="7 13" id="KW-0594">Phospholipid biosynthesis</keyword>
<dbReference type="AlphaFoldDB" id="A0A936NAW8"/>
<dbReference type="GO" id="GO:0008654">
    <property type="term" value="P:phospholipid biosynthetic process"/>
    <property type="evidence" value="ECO:0007669"/>
    <property type="project" value="UniProtKB-KW"/>
</dbReference>
<dbReference type="InterPro" id="IPR006168">
    <property type="entry name" value="G3P_DH_NAD-dep"/>
</dbReference>
<evidence type="ECO:0000256" key="7">
    <source>
        <dbReference type="ARBA" id="ARBA00023209"/>
    </source>
</evidence>
<comment type="catalytic activity">
    <reaction evidence="13">
        <text>sn-glycerol 3-phosphate + NAD(+) = dihydroxyacetone phosphate + NADH + H(+)</text>
        <dbReference type="Rhea" id="RHEA:11092"/>
        <dbReference type="ChEBI" id="CHEBI:15378"/>
        <dbReference type="ChEBI" id="CHEBI:57540"/>
        <dbReference type="ChEBI" id="CHEBI:57597"/>
        <dbReference type="ChEBI" id="CHEBI:57642"/>
        <dbReference type="ChEBI" id="CHEBI:57945"/>
        <dbReference type="EC" id="1.1.1.94"/>
    </reaction>
</comment>
<feature type="binding site" evidence="13">
    <location>
        <position position="254"/>
    </location>
    <ligand>
        <name>NADPH</name>
        <dbReference type="ChEBI" id="CHEBI:57783"/>
    </ligand>
</feature>
<evidence type="ECO:0000256" key="13">
    <source>
        <dbReference type="HAMAP-Rule" id="MF_00394"/>
    </source>
</evidence>
<evidence type="ECO:0000256" key="9">
    <source>
        <dbReference type="ARBA" id="ARBA00052716"/>
    </source>
</evidence>
<feature type="domain" description="Glycerol-3-phosphate dehydrogenase NAD-dependent C-terminal" evidence="19">
    <location>
        <begin position="179"/>
        <end position="318"/>
    </location>
</feature>
<dbReference type="Gene3D" id="1.10.1040.10">
    <property type="entry name" value="N-(1-d-carboxylethyl)-l-norvaline Dehydrogenase, domain 2"/>
    <property type="match status" value="1"/>
</dbReference>
<keyword evidence="4 13" id="KW-0560">Oxidoreductase</keyword>
<feature type="binding site" evidence="13">
    <location>
        <position position="50"/>
    </location>
    <ligand>
        <name>NADPH</name>
        <dbReference type="ChEBI" id="CHEBI:57783"/>
    </ligand>
</feature>
<evidence type="ECO:0000256" key="11">
    <source>
        <dbReference type="ARBA" id="ARBA00069372"/>
    </source>
</evidence>
<comment type="catalytic activity">
    <reaction evidence="9">
        <text>sn-glycerol 3-phosphate + NADP(+) = dihydroxyacetone phosphate + NADPH + H(+)</text>
        <dbReference type="Rhea" id="RHEA:11096"/>
        <dbReference type="ChEBI" id="CHEBI:15378"/>
        <dbReference type="ChEBI" id="CHEBI:57597"/>
        <dbReference type="ChEBI" id="CHEBI:57642"/>
        <dbReference type="ChEBI" id="CHEBI:57783"/>
        <dbReference type="ChEBI" id="CHEBI:58349"/>
        <dbReference type="EC" id="1.1.1.94"/>
    </reaction>
    <physiologicalReaction direction="right-to-left" evidence="9">
        <dbReference type="Rhea" id="RHEA:11098"/>
    </physiologicalReaction>
</comment>
<comment type="pathway">
    <text evidence="13">Membrane lipid metabolism; glycerophospholipid metabolism.</text>
</comment>
<feature type="binding site" evidence="13">
    <location>
        <position position="278"/>
    </location>
    <ligand>
        <name>NADPH</name>
        <dbReference type="ChEBI" id="CHEBI:57783"/>
    </ligand>
</feature>
<dbReference type="GO" id="GO:0047952">
    <property type="term" value="F:glycerol-3-phosphate dehydrogenase [NAD(P)+] activity"/>
    <property type="evidence" value="ECO:0007669"/>
    <property type="project" value="UniProtKB-UniRule"/>
</dbReference>
<feature type="binding site" evidence="13">
    <location>
        <position position="33"/>
    </location>
    <ligand>
        <name>NADPH</name>
        <dbReference type="ChEBI" id="CHEBI:57783"/>
    </ligand>
</feature>
<feature type="binding site" evidence="16">
    <location>
        <position position="139"/>
    </location>
    <ligand>
        <name>NAD(+)</name>
        <dbReference type="ChEBI" id="CHEBI:57540"/>
    </ligand>
</feature>
<dbReference type="PIRSF" id="PIRSF000114">
    <property type="entry name" value="Glycerol-3-P_dh"/>
    <property type="match status" value="1"/>
</dbReference>
<dbReference type="EMBL" id="JADJZA010000001">
    <property type="protein sequence ID" value="MBK9296296.1"/>
    <property type="molecule type" value="Genomic_DNA"/>
</dbReference>